<evidence type="ECO:0000313" key="2">
    <source>
        <dbReference type="Proteomes" id="UP001163603"/>
    </source>
</evidence>
<evidence type="ECO:0000313" key="1">
    <source>
        <dbReference type="EMBL" id="KAJ0038102.1"/>
    </source>
</evidence>
<organism evidence="1 2">
    <name type="scientific">Pistacia integerrima</name>
    <dbReference type="NCBI Taxonomy" id="434235"/>
    <lineage>
        <taxon>Eukaryota</taxon>
        <taxon>Viridiplantae</taxon>
        <taxon>Streptophyta</taxon>
        <taxon>Embryophyta</taxon>
        <taxon>Tracheophyta</taxon>
        <taxon>Spermatophyta</taxon>
        <taxon>Magnoliopsida</taxon>
        <taxon>eudicotyledons</taxon>
        <taxon>Gunneridae</taxon>
        <taxon>Pentapetalae</taxon>
        <taxon>rosids</taxon>
        <taxon>malvids</taxon>
        <taxon>Sapindales</taxon>
        <taxon>Anacardiaceae</taxon>
        <taxon>Pistacia</taxon>
    </lineage>
</organism>
<keyword evidence="2" id="KW-1185">Reference proteome</keyword>
<comment type="caution">
    <text evidence="1">The sequence shown here is derived from an EMBL/GenBank/DDBJ whole genome shotgun (WGS) entry which is preliminary data.</text>
</comment>
<dbReference type="EMBL" id="CM047741">
    <property type="protein sequence ID" value="KAJ0038102.1"/>
    <property type="molecule type" value="Genomic_DNA"/>
</dbReference>
<dbReference type="Proteomes" id="UP001163603">
    <property type="component" value="Chromosome 6"/>
</dbReference>
<name>A0ACC0YKL1_9ROSI</name>
<sequence>MASQLIVLLFHVIWLSSASLPASAYQPESGSTERSVGQRLLLGFKETPSGSNRTFDCSPSGPCVPCLYSEKSDDKYRCSETGYRIPLKCVEIEEGAKNENEQKTKPSRSTLETSADSMKQHVMLHDAGGNVTSVKHRSVLDDSSTSEGKSQAYITYRSCIPAVNEEKLSVIGFESVVLCLLLISGSVVYLRRKRTAVMPGVGAGRIQTNSRF</sequence>
<protein>
    <submittedName>
        <fullName evidence="1">Uncharacterized protein</fullName>
    </submittedName>
</protein>
<reference evidence="2" key="1">
    <citation type="journal article" date="2023" name="G3 (Bethesda)">
        <title>Genome assembly and association tests identify interacting loci associated with vigor, precocity, and sex in interspecific pistachio rootstocks.</title>
        <authorList>
            <person name="Palmer W."/>
            <person name="Jacygrad E."/>
            <person name="Sagayaradj S."/>
            <person name="Cavanaugh K."/>
            <person name="Han R."/>
            <person name="Bertier L."/>
            <person name="Beede B."/>
            <person name="Kafkas S."/>
            <person name="Golino D."/>
            <person name="Preece J."/>
            <person name="Michelmore R."/>
        </authorList>
    </citation>
    <scope>NUCLEOTIDE SEQUENCE [LARGE SCALE GENOMIC DNA]</scope>
</reference>
<gene>
    <name evidence="1" type="ORF">Pint_23105</name>
</gene>
<accession>A0ACC0YKL1</accession>
<proteinExistence type="predicted"/>